<dbReference type="Pfam" id="PF02592">
    <property type="entry name" value="Vut_1"/>
    <property type="match status" value="1"/>
</dbReference>
<dbReference type="PANTHER" id="PTHR34300">
    <property type="entry name" value="QUEUOSINE PRECURSOR TRANSPORTER-RELATED"/>
    <property type="match status" value="1"/>
</dbReference>
<keyword evidence="1" id="KW-0472">Membrane</keyword>
<protein>
    <submittedName>
        <fullName evidence="2">Unannotated protein</fullName>
    </submittedName>
</protein>
<accession>A0A6J7GAR7</accession>
<dbReference type="InterPro" id="IPR003744">
    <property type="entry name" value="YhhQ"/>
</dbReference>
<dbReference type="NCBIfam" id="TIGR00697">
    <property type="entry name" value="queuosine precursor transporter"/>
    <property type="match status" value="1"/>
</dbReference>
<keyword evidence="1" id="KW-0812">Transmembrane</keyword>
<evidence type="ECO:0000256" key="1">
    <source>
        <dbReference type="SAM" id="Phobius"/>
    </source>
</evidence>
<evidence type="ECO:0000313" key="2">
    <source>
        <dbReference type="EMBL" id="CAB4905362.1"/>
    </source>
</evidence>
<feature type="transmembrane region" description="Helical" evidence="1">
    <location>
        <begin position="75"/>
        <end position="94"/>
    </location>
</feature>
<feature type="transmembrane region" description="Helical" evidence="1">
    <location>
        <begin position="150"/>
        <end position="176"/>
    </location>
</feature>
<sequence>MTDSRHAAFASTTRSFYPLLVGLFVGLLLISNVGAVKLITFGPIIVDGGAFLFPLVYIVGDVLSEVYGFKATRRAIVLGFAVSILAALVFWLVQISPAADGWENQAAFESILGFVPRIVLASVCGFLVGQLLNSYVLVKIKERTQEKALWLRLLGSTVVGEFADTVVFCTIAFLGVITGTEFLLYVVIGYFYKTLVEVILLPVSYRVIAYVKRKEPTYEVIAA</sequence>
<feature type="transmembrane region" description="Helical" evidence="1">
    <location>
        <begin position="45"/>
        <end position="63"/>
    </location>
</feature>
<proteinExistence type="inferred from homology"/>
<name>A0A6J7GAR7_9ZZZZ</name>
<feature type="transmembrane region" description="Helical" evidence="1">
    <location>
        <begin position="182"/>
        <end position="205"/>
    </location>
</feature>
<dbReference type="EMBL" id="CAFBMR010000008">
    <property type="protein sequence ID" value="CAB4905362.1"/>
    <property type="molecule type" value="Genomic_DNA"/>
</dbReference>
<dbReference type="AlphaFoldDB" id="A0A6J7GAR7"/>
<keyword evidence="1" id="KW-1133">Transmembrane helix</keyword>
<reference evidence="2" key="1">
    <citation type="submission" date="2020-05" db="EMBL/GenBank/DDBJ databases">
        <authorList>
            <person name="Chiriac C."/>
            <person name="Salcher M."/>
            <person name="Ghai R."/>
            <person name="Kavagutti S V."/>
        </authorList>
    </citation>
    <scope>NUCLEOTIDE SEQUENCE</scope>
</reference>
<dbReference type="PANTHER" id="PTHR34300:SF2">
    <property type="entry name" value="QUEUOSINE PRECURSOR TRANSPORTER-RELATED"/>
    <property type="match status" value="1"/>
</dbReference>
<gene>
    <name evidence="2" type="ORF">UFOPK3610_00382</name>
</gene>
<organism evidence="2">
    <name type="scientific">freshwater metagenome</name>
    <dbReference type="NCBI Taxonomy" id="449393"/>
    <lineage>
        <taxon>unclassified sequences</taxon>
        <taxon>metagenomes</taxon>
        <taxon>ecological metagenomes</taxon>
    </lineage>
</organism>
<feature type="transmembrane region" description="Helical" evidence="1">
    <location>
        <begin position="114"/>
        <end position="138"/>
    </location>
</feature>
<dbReference type="HAMAP" id="MF_02088">
    <property type="entry name" value="Q_prec_transport"/>
    <property type="match status" value="1"/>
</dbReference>